<feature type="region of interest" description="Disordered" evidence="1">
    <location>
        <begin position="205"/>
        <end position="238"/>
    </location>
</feature>
<dbReference type="AlphaFoldDB" id="A0A1Q9BXT8"/>
<feature type="region of interest" description="Disordered" evidence="1">
    <location>
        <begin position="125"/>
        <end position="173"/>
    </location>
</feature>
<dbReference type="Proteomes" id="UP000186817">
    <property type="component" value="Unassembled WGS sequence"/>
</dbReference>
<proteinExistence type="predicted"/>
<feature type="compositionally biased region" description="Basic and acidic residues" evidence="1">
    <location>
        <begin position="164"/>
        <end position="173"/>
    </location>
</feature>
<name>A0A1Q9BXT8_SYMMI</name>
<protein>
    <submittedName>
        <fullName evidence="2">Uncharacterized protein</fullName>
    </submittedName>
</protein>
<evidence type="ECO:0000313" key="2">
    <source>
        <dbReference type="EMBL" id="OLP75502.1"/>
    </source>
</evidence>
<feature type="compositionally biased region" description="Acidic residues" evidence="1">
    <location>
        <begin position="127"/>
        <end position="142"/>
    </location>
</feature>
<keyword evidence="3" id="KW-1185">Reference proteome</keyword>
<dbReference type="EMBL" id="LSRX01002440">
    <property type="protein sequence ID" value="OLP75502.1"/>
    <property type="molecule type" value="Genomic_DNA"/>
</dbReference>
<gene>
    <name evidence="2" type="ORF">AK812_SmicGene44686</name>
</gene>
<feature type="region of interest" description="Disordered" evidence="1">
    <location>
        <begin position="354"/>
        <end position="375"/>
    </location>
</feature>
<sequence length="375" mass="40713">MAVIGDVAFLSCSGANGHVAVTGWIVELPGADAVVGTTADSVKSLEHKLQCKEGGNSLGFVRAPVSALVLDRPREWPGPRLSEVPGWRIIEAGWKKLSATDLNSSEAEQPGRPSEETARGLATLFAEDSEGTDEDEELDEDDLGRAPPQRGFLPPGGSARKAKKTEARSSEDTFDMKKLMAKAVAGGADPSSLLPVMLMAQMLEKDKKKRRSRKGTELLPGGSSSDESESEEDGLDPKGMKAVHTLHRFHDQILKKPRRVVAAFEKEVVEECAMMDVATYELIRNGRPEAAAAQTIQNLKAKMQAVIDQGDWTTAWLLTGLVDPVQKKEWAGNKQEMTIVSGYIDAMTRLKKKVRDAHGREGDEEDEPGQGSSRK</sequence>
<accession>A0A1Q9BXT8</accession>
<reference evidence="2 3" key="1">
    <citation type="submission" date="2016-02" db="EMBL/GenBank/DDBJ databases">
        <title>Genome analysis of coral dinoflagellate symbionts highlights evolutionary adaptations to a symbiotic lifestyle.</title>
        <authorList>
            <person name="Aranda M."/>
            <person name="Li Y."/>
            <person name="Liew Y.J."/>
            <person name="Baumgarten S."/>
            <person name="Simakov O."/>
            <person name="Wilson M."/>
            <person name="Piel J."/>
            <person name="Ashoor H."/>
            <person name="Bougouffa S."/>
            <person name="Bajic V.B."/>
            <person name="Ryu T."/>
            <person name="Ravasi T."/>
            <person name="Bayer T."/>
            <person name="Micklem G."/>
            <person name="Kim H."/>
            <person name="Bhak J."/>
            <person name="Lajeunesse T.C."/>
            <person name="Voolstra C.R."/>
        </authorList>
    </citation>
    <scope>NUCLEOTIDE SEQUENCE [LARGE SCALE GENOMIC DNA]</scope>
    <source>
        <strain evidence="2 3">CCMP2467</strain>
    </source>
</reference>
<comment type="caution">
    <text evidence="2">The sequence shown here is derived from an EMBL/GenBank/DDBJ whole genome shotgun (WGS) entry which is preliminary data.</text>
</comment>
<organism evidence="2 3">
    <name type="scientific">Symbiodinium microadriaticum</name>
    <name type="common">Dinoflagellate</name>
    <name type="synonym">Zooxanthella microadriatica</name>
    <dbReference type="NCBI Taxonomy" id="2951"/>
    <lineage>
        <taxon>Eukaryota</taxon>
        <taxon>Sar</taxon>
        <taxon>Alveolata</taxon>
        <taxon>Dinophyceae</taxon>
        <taxon>Suessiales</taxon>
        <taxon>Symbiodiniaceae</taxon>
        <taxon>Symbiodinium</taxon>
    </lineage>
</organism>
<dbReference type="OrthoDB" id="447942at2759"/>
<evidence type="ECO:0000256" key="1">
    <source>
        <dbReference type="SAM" id="MobiDB-lite"/>
    </source>
</evidence>
<evidence type="ECO:0000313" key="3">
    <source>
        <dbReference type="Proteomes" id="UP000186817"/>
    </source>
</evidence>